<comment type="caution">
    <text evidence="3">The sequence shown here is derived from an EMBL/GenBank/DDBJ whole genome shotgun (WGS) entry which is preliminary data.</text>
</comment>
<evidence type="ECO:0000313" key="3">
    <source>
        <dbReference type="EMBL" id="KAF7280512.1"/>
    </source>
</evidence>
<feature type="compositionally biased region" description="Polar residues" evidence="2">
    <location>
        <begin position="187"/>
        <end position="196"/>
    </location>
</feature>
<evidence type="ECO:0000313" key="4">
    <source>
        <dbReference type="Proteomes" id="UP000625711"/>
    </source>
</evidence>
<reference evidence="3" key="1">
    <citation type="submission" date="2020-08" db="EMBL/GenBank/DDBJ databases">
        <title>Genome sequencing and assembly of the red palm weevil Rhynchophorus ferrugineus.</title>
        <authorList>
            <person name="Dias G.B."/>
            <person name="Bergman C.M."/>
            <person name="Manee M."/>
        </authorList>
    </citation>
    <scope>NUCLEOTIDE SEQUENCE</scope>
    <source>
        <strain evidence="3">AA-2017</strain>
        <tissue evidence="3">Whole larva</tissue>
    </source>
</reference>
<feature type="compositionally biased region" description="Basic residues" evidence="2">
    <location>
        <begin position="241"/>
        <end position="256"/>
    </location>
</feature>
<feature type="coiled-coil region" evidence="1">
    <location>
        <begin position="95"/>
        <end position="122"/>
    </location>
</feature>
<sequence>ICKATLKLSLSDKEYIGSSSDTEEEVEKVVKNKTKVFRKKRKKKKVTKKRIVLQEHSDSELIYKKSTATSLSVFDLIANEKIPSPTLTCPRTPQHRALTEKKNEITKQLAEVQAKLYTLKNKLWFGVDQGDAPLATSRSSFYFSTTKSISTQKTTRKTSKKNTKKVDKSAKRDTKAGLDKMDKYGGKTQNGLKRQTTINWIPSQKLSLRKSKSLPDTSSSIKDKLKDMNLDEEKTPQSDKSKKKKQRKHKFSKKAKALSNAKIFVA</sequence>
<feature type="region of interest" description="Disordered" evidence="2">
    <location>
        <begin position="208"/>
        <end position="266"/>
    </location>
</feature>
<evidence type="ECO:0000256" key="1">
    <source>
        <dbReference type="SAM" id="Coils"/>
    </source>
</evidence>
<name>A0A834IVH3_RHYFE</name>
<dbReference type="OrthoDB" id="10542128at2759"/>
<organism evidence="3 4">
    <name type="scientific">Rhynchophorus ferrugineus</name>
    <name type="common">Red palm weevil</name>
    <name type="synonym">Curculio ferrugineus</name>
    <dbReference type="NCBI Taxonomy" id="354439"/>
    <lineage>
        <taxon>Eukaryota</taxon>
        <taxon>Metazoa</taxon>
        <taxon>Ecdysozoa</taxon>
        <taxon>Arthropoda</taxon>
        <taxon>Hexapoda</taxon>
        <taxon>Insecta</taxon>
        <taxon>Pterygota</taxon>
        <taxon>Neoptera</taxon>
        <taxon>Endopterygota</taxon>
        <taxon>Coleoptera</taxon>
        <taxon>Polyphaga</taxon>
        <taxon>Cucujiformia</taxon>
        <taxon>Curculionidae</taxon>
        <taxon>Dryophthorinae</taxon>
        <taxon>Rhynchophorus</taxon>
    </lineage>
</organism>
<feature type="compositionally biased region" description="Basic residues" evidence="2">
    <location>
        <begin position="154"/>
        <end position="163"/>
    </location>
</feature>
<dbReference type="AlphaFoldDB" id="A0A834IVH3"/>
<dbReference type="Proteomes" id="UP000625711">
    <property type="component" value="Unassembled WGS sequence"/>
</dbReference>
<dbReference type="EMBL" id="JAACXV010000290">
    <property type="protein sequence ID" value="KAF7280512.1"/>
    <property type="molecule type" value="Genomic_DNA"/>
</dbReference>
<feature type="compositionally biased region" description="Basic and acidic residues" evidence="2">
    <location>
        <begin position="221"/>
        <end position="240"/>
    </location>
</feature>
<keyword evidence="4" id="KW-1185">Reference proteome</keyword>
<feature type="region of interest" description="Disordered" evidence="2">
    <location>
        <begin position="152"/>
        <end position="196"/>
    </location>
</feature>
<evidence type="ECO:0000256" key="2">
    <source>
        <dbReference type="SAM" id="MobiDB-lite"/>
    </source>
</evidence>
<keyword evidence="1" id="KW-0175">Coiled coil</keyword>
<feature type="compositionally biased region" description="Basic and acidic residues" evidence="2">
    <location>
        <begin position="164"/>
        <end position="185"/>
    </location>
</feature>
<proteinExistence type="predicted"/>
<gene>
    <name evidence="3" type="ORF">GWI33_005817</name>
</gene>
<accession>A0A834IVH3</accession>
<feature type="non-terminal residue" evidence="3">
    <location>
        <position position="266"/>
    </location>
</feature>
<protein>
    <submittedName>
        <fullName evidence="3">Uncharacterized protein</fullName>
    </submittedName>
</protein>